<name>A0A517WL09_9PLAN</name>
<gene>
    <name evidence="1" type="ORF">V6x_56780</name>
</gene>
<organism evidence="1 2">
    <name type="scientific">Gimesia chilikensis</name>
    <dbReference type="NCBI Taxonomy" id="2605989"/>
    <lineage>
        <taxon>Bacteria</taxon>
        <taxon>Pseudomonadati</taxon>
        <taxon>Planctomycetota</taxon>
        <taxon>Planctomycetia</taxon>
        <taxon>Planctomycetales</taxon>
        <taxon>Planctomycetaceae</taxon>
        <taxon>Gimesia</taxon>
    </lineage>
</organism>
<dbReference type="EMBL" id="CP036347">
    <property type="protein sequence ID" value="QDU05934.1"/>
    <property type="molecule type" value="Genomic_DNA"/>
</dbReference>
<sequence>MRIYGLDFTSSPKKNKPLTLVKCTLIDSLLTIENFHEFGSDFQSPFEDYADWLNSRGEKWNEREWIAGIDFPFGMPQLAITYLGWADDLSKCSWEDYVKKIYIAHPTFSKFCKEVTDWTYPNELSETGNPIKVQAKRITDQVSRSQSPMKVKNNPYPGAMFYKGCKELFKADISIPPVRNSRNNKKIAVEAYPKLVALHFFPDKEQFHELLQKKNIRKEDRNNLSPDELETKKNITNEIKELSVRARRMLRYKEAGEDELARNNRQMIIDGLNKSDNPYGVCVVFSDETHKKRCIADTKADLLDSVLCAVQASWAYKKRESGYGVPYFDTDDPVKRQIELEGWITDPALHEIFQR</sequence>
<proteinExistence type="predicted"/>
<dbReference type="Proteomes" id="UP000320722">
    <property type="component" value="Chromosome"/>
</dbReference>
<accession>A0A517WL09</accession>
<evidence type="ECO:0000313" key="2">
    <source>
        <dbReference type="Proteomes" id="UP000320722"/>
    </source>
</evidence>
<dbReference type="AlphaFoldDB" id="A0A517WL09"/>
<evidence type="ECO:0000313" key="1">
    <source>
        <dbReference type="EMBL" id="QDU05934.1"/>
    </source>
</evidence>
<reference evidence="1 2" key="1">
    <citation type="submission" date="2019-02" db="EMBL/GenBank/DDBJ databases">
        <title>Deep-cultivation of Planctomycetes and their phenomic and genomic characterization uncovers novel biology.</title>
        <authorList>
            <person name="Wiegand S."/>
            <person name="Jogler M."/>
            <person name="Boedeker C."/>
            <person name="Pinto D."/>
            <person name="Vollmers J."/>
            <person name="Rivas-Marin E."/>
            <person name="Kohn T."/>
            <person name="Peeters S.H."/>
            <person name="Heuer A."/>
            <person name="Rast P."/>
            <person name="Oberbeckmann S."/>
            <person name="Bunk B."/>
            <person name="Jeske O."/>
            <person name="Meyerdierks A."/>
            <person name="Storesund J.E."/>
            <person name="Kallscheuer N."/>
            <person name="Luecker S."/>
            <person name="Lage O.M."/>
            <person name="Pohl T."/>
            <person name="Merkel B.J."/>
            <person name="Hornburger P."/>
            <person name="Mueller R.-W."/>
            <person name="Bruemmer F."/>
            <person name="Labrenz M."/>
            <person name="Spormann A.M."/>
            <person name="Op den Camp H."/>
            <person name="Overmann J."/>
            <person name="Amann R."/>
            <person name="Jetten M.S.M."/>
            <person name="Mascher T."/>
            <person name="Medema M.H."/>
            <person name="Devos D.P."/>
            <person name="Kaster A.-K."/>
            <person name="Ovreas L."/>
            <person name="Rohde M."/>
            <person name="Galperin M.Y."/>
            <person name="Jogler C."/>
        </authorList>
    </citation>
    <scope>NUCLEOTIDE SEQUENCE [LARGE SCALE GENOMIC DNA]</scope>
    <source>
        <strain evidence="1 2">V6</strain>
    </source>
</reference>
<protein>
    <recommendedName>
        <fullName evidence="3">DUF429 domain-containing protein</fullName>
    </recommendedName>
</protein>
<evidence type="ECO:0008006" key="3">
    <source>
        <dbReference type="Google" id="ProtNLM"/>
    </source>
</evidence>